<dbReference type="EMBL" id="LJYG01000101">
    <property type="protein sequence ID" value="KRQ06377.1"/>
    <property type="molecule type" value="Genomic_DNA"/>
</dbReference>
<protein>
    <submittedName>
        <fullName evidence="2">Uncharacterized protein</fullName>
    </submittedName>
</protein>
<keyword evidence="3" id="KW-1185">Reference proteome</keyword>
<evidence type="ECO:0000313" key="2">
    <source>
        <dbReference type="EMBL" id="KRQ06377.1"/>
    </source>
</evidence>
<sequence>MPIIRYFVFVGGLLLALLFAAEWYLPAPAERAGPSDPDRSIIRIASARSLPEKIVFDTSPRADLPTMAQADPLPEKPKQQVREALAAMPAAPAVEVKKEAPARVSSGPRPHPKRWAKLQKRTPDRRLAFERPGPFAGGWW</sequence>
<evidence type="ECO:0000256" key="1">
    <source>
        <dbReference type="SAM" id="MobiDB-lite"/>
    </source>
</evidence>
<dbReference type="RefSeq" id="WP_057752677.1">
    <property type="nucleotide sequence ID" value="NZ_LJYG01000101.1"/>
</dbReference>
<organism evidence="2 3">
    <name type="scientific">Bradyrhizobium manausense</name>
    <dbReference type="NCBI Taxonomy" id="989370"/>
    <lineage>
        <taxon>Bacteria</taxon>
        <taxon>Pseudomonadati</taxon>
        <taxon>Pseudomonadota</taxon>
        <taxon>Alphaproteobacteria</taxon>
        <taxon>Hyphomicrobiales</taxon>
        <taxon>Nitrobacteraceae</taxon>
        <taxon>Bradyrhizobium</taxon>
    </lineage>
</organism>
<dbReference type="STRING" id="989370.AOQ71_25440"/>
<gene>
    <name evidence="2" type="ORF">AOQ71_25440</name>
</gene>
<reference evidence="2 3" key="1">
    <citation type="submission" date="2015-09" db="EMBL/GenBank/DDBJ databases">
        <title>Draft Genome Sequence of Bradyrhizobium manausense Strain BR 3351T, a Novel Symbiotic Nitrogen-Fixing Alphaproteobacterium Isolated from Brazilian Amazon Rain Forest.</title>
        <authorList>
            <person name="De Araujo J.L."/>
            <person name="Zilli J.E."/>
        </authorList>
    </citation>
    <scope>NUCLEOTIDE SEQUENCE [LARGE SCALE GENOMIC DNA]</scope>
    <source>
        <strain evidence="2 3">BR3351</strain>
    </source>
</reference>
<proteinExistence type="predicted"/>
<comment type="caution">
    <text evidence="2">The sequence shown here is derived from an EMBL/GenBank/DDBJ whole genome shotgun (WGS) entry which is preliminary data.</text>
</comment>
<feature type="region of interest" description="Disordered" evidence="1">
    <location>
        <begin position="92"/>
        <end position="140"/>
    </location>
</feature>
<dbReference type="Proteomes" id="UP000051936">
    <property type="component" value="Unassembled WGS sequence"/>
</dbReference>
<accession>A0A0R3D8K1</accession>
<name>A0A0R3D8K1_9BRAD</name>
<feature type="compositionally biased region" description="Basic residues" evidence="1">
    <location>
        <begin position="110"/>
        <end position="120"/>
    </location>
</feature>
<evidence type="ECO:0000313" key="3">
    <source>
        <dbReference type="Proteomes" id="UP000051936"/>
    </source>
</evidence>
<dbReference type="AlphaFoldDB" id="A0A0R3D8K1"/>
<dbReference type="OrthoDB" id="8235819at2"/>